<dbReference type="PROSITE" id="PS50102">
    <property type="entry name" value="RRM"/>
    <property type="match status" value="2"/>
</dbReference>
<dbReference type="InterPro" id="IPR012677">
    <property type="entry name" value="Nucleotide-bd_a/b_plait_sf"/>
</dbReference>
<gene>
    <name evidence="5" type="ORF">M0813_00462</name>
</gene>
<feature type="domain" description="RRM" evidence="4">
    <location>
        <begin position="351"/>
        <end position="424"/>
    </location>
</feature>
<dbReference type="SMART" id="SM00360">
    <property type="entry name" value="RRM"/>
    <property type="match status" value="2"/>
</dbReference>
<evidence type="ECO:0000313" key="5">
    <source>
        <dbReference type="EMBL" id="KAJ6241758.1"/>
    </source>
</evidence>
<dbReference type="Proteomes" id="UP001150062">
    <property type="component" value="Unassembled WGS sequence"/>
</dbReference>
<dbReference type="InterPro" id="IPR034453">
    <property type="entry name" value="MEI2-like_RRM1"/>
</dbReference>
<keyword evidence="6" id="KW-1185">Reference proteome</keyword>
<proteinExistence type="predicted"/>
<dbReference type="Pfam" id="PF00076">
    <property type="entry name" value="RRM_1"/>
    <property type="match status" value="2"/>
</dbReference>
<protein>
    <submittedName>
        <fullName evidence="5">Protein mei2-like 2</fullName>
    </submittedName>
</protein>
<evidence type="ECO:0000256" key="3">
    <source>
        <dbReference type="SAM" id="MobiDB-lite"/>
    </source>
</evidence>
<dbReference type="PANTHER" id="PTHR23189">
    <property type="entry name" value="RNA RECOGNITION MOTIF-CONTAINING"/>
    <property type="match status" value="1"/>
</dbReference>
<feature type="region of interest" description="Disordered" evidence="3">
    <location>
        <begin position="221"/>
        <end position="241"/>
    </location>
</feature>
<dbReference type="Gene3D" id="3.30.70.330">
    <property type="match status" value="2"/>
</dbReference>
<feature type="compositionally biased region" description="Basic residues" evidence="3">
    <location>
        <begin position="221"/>
        <end position="232"/>
    </location>
</feature>
<dbReference type="CDD" id="cd12524">
    <property type="entry name" value="RRM1_MEI2_like"/>
    <property type="match status" value="1"/>
</dbReference>
<evidence type="ECO:0000313" key="6">
    <source>
        <dbReference type="Proteomes" id="UP001150062"/>
    </source>
</evidence>
<feature type="region of interest" description="Disordered" evidence="3">
    <location>
        <begin position="611"/>
        <end position="642"/>
    </location>
</feature>
<sequence>MHTQIPILKFSSLFNLPTKFQPTSTNQNVKVEKQLLNSTKFSKKPLYEGKELKLSLNKKKRFPQLKKNFEENKLKKIWNTVPNQILSEKTQEKPLSKSIKKENPLNIGIDRGVFKLSSSFEENNMIQKKEARLEETIIDYFPKINKTSKNKKTNNLLNYQKNNSNNNYSKKEEIKKDNKFNEEYKALQNPNNKYYQQQDYIQDNNYDYYEGEEQNFNLKYHHHHHHHHHHEKQPKQQLGQQQEQLNYNQIPKFQLHTNYNQDFYPMDHQNLLIKQQQFRLDESEQKEFLLQRNLDQEKFIKPFHFGSWWKTNSKQQQQQQIQLQTQYQKQQQKQLERKERKEHPLGEYPNRALFIRNINSNIEDELLDKTFGQFGEIKEIYSKSKFRGFVLIKYYDIRHSINAIEQLQGKEINGRKLDIHFSIPKENPKEEDQNQGTVVCFNLDETITNEKINEIFSQVGEINEIRSTPNKFRHRFIEYYDIRNAEKAIKILNNTLINEREIKVELSRAGGIRSKLLSTNRKMYQNIKKNYKTYNSTKRNEPNTHFMNQKYNNQNKINHSHNNYQNNYSQNYNYNRNYNYNHNHKFQKYNNKFQSTFNSKDLSYQQKTNYKPNYYNHNQLNTYQNSYQNGNNWNQNQDQYWN</sequence>
<reference evidence="5" key="1">
    <citation type="submission" date="2022-08" db="EMBL/GenBank/DDBJ databases">
        <title>Novel sulfate-reducing endosymbionts in the free-living metamonad Anaeramoeba.</title>
        <authorList>
            <person name="Jerlstrom-Hultqvist J."/>
            <person name="Cepicka I."/>
            <person name="Gallot-Lavallee L."/>
            <person name="Salas-Leiva D."/>
            <person name="Curtis B.A."/>
            <person name="Zahonova K."/>
            <person name="Pipaliya S."/>
            <person name="Dacks J."/>
            <person name="Roger A.J."/>
        </authorList>
    </citation>
    <scope>NUCLEOTIDE SEQUENCE</scope>
    <source>
        <strain evidence="5">Schooner1</strain>
    </source>
</reference>
<feature type="compositionally biased region" description="Polar residues" evidence="3">
    <location>
        <begin position="611"/>
        <end position="622"/>
    </location>
</feature>
<dbReference type="InterPro" id="IPR000504">
    <property type="entry name" value="RRM_dom"/>
</dbReference>
<dbReference type="InterPro" id="IPR035979">
    <property type="entry name" value="RBD_domain_sf"/>
</dbReference>
<organism evidence="5 6">
    <name type="scientific">Anaeramoeba flamelloides</name>
    <dbReference type="NCBI Taxonomy" id="1746091"/>
    <lineage>
        <taxon>Eukaryota</taxon>
        <taxon>Metamonada</taxon>
        <taxon>Anaeramoebidae</taxon>
        <taxon>Anaeramoeba</taxon>
    </lineage>
</organism>
<comment type="caution">
    <text evidence="5">The sequence shown here is derived from an EMBL/GenBank/DDBJ whole genome shotgun (WGS) entry which is preliminary data.</text>
</comment>
<accession>A0ABQ8YB02</accession>
<evidence type="ECO:0000259" key="4">
    <source>
        <dbReference type="PROSITE" id="PS50102"/>
    </source>
</evidence>
<evidence type="ECO:0000256" key="1">
    <source>
        <dbReference type="ARBA" id="ARBA00022884"/>
    </source>
</evidence>
<evidence type="ECO:0000256" key="2">
    <source>
        <dbReference type="PROSITE-ProRule" id="PRU00176"/>
    </source>
</evidence>
<feature type="compositionally biased region" description="Low complexity" evidence="3">
    <location>
        <begin position="623"/>
        <end position="642"/>
    </location>
</feature>
<feature type="domain" description="RRM" evidence="4">
    <location>
        <begin position="436"/>
        <end position="509"/>
    </location>
</feature>
<dbReference type="EMBL" id="JAOAOG010000191">
    <property type="protein sequence ID" value="KAJ6241758.1"/>
    <property type="molecule type" value="Genomic_DNA"/>
</dbReference>
<name>A0ABQ8YB02_9EUKA</name>
<dbReference type="SUPFAM" id="SSF54928">
    <property type="entry name" value="RNA-binding domain, RBD"/>
    <property type="match status" value="1"/>
</dbReference>
<keyword evidence="1 2" id="KW-0694">RNA-binding</keyword>